<keyword evidence="1" id="KW-0328">Glycosyltransferase</keyword>
<dbReference type="EMBL" id="CP081303">
    <property type="protein sequence ID" value="QZE13281.1"/>
    <property type="molecule type" value="Genomic_DNA"/>
</dbReference>
<accession>A0AC61NCT8</accession>
<keyword evidence="2" id="KW-1185">Reference proteome</keyword>
<dbReference type="Proteomes" id="UP000826212">
    <property type="component" value="Chromosome"/>
</dbReference>
<organism evidence="1 2">
    <name type="scientific">Halosquirtibacter laminarini</name>
    <dbReference type="NCBI Taxonomy" id="3374600"/>
    <lineage>
        <taxon>Bacteria</taxon>
        <taxon>Pseudomonadati</taxon>
        <taxon>Bacteroidota</taxon>
        <taxon>Bacteroidia</taxon>
        <taxon>Marinilabiliales</taxon>
        <taxon>Prolixibacteraceae</taxon>
        <taxon>Halosquirtibacter</taxon>
    </lineage>
</organism>
<reference evidence="1" key="1">
    <citation type="submission" date="2021-08" db="EMBL/GenBank/DDBJ databases">
        <title>Novel anaerobic bacterium isolated from sea squirt in East Sea, Republic of Korea.</title>
        <authorList>
            <person name="Nguyen T.H."/>
            <person name="Li Z."/>
            <person name="Lee Y.-J."/>
            <person name="Ko J."/>
            <person name="Kim S.-G."/>
        </authorList>
    </citation>
    <scope>NUCLEOTIDE SEQUENCE</scope>
    <source>
        <strain evidence="1">KCTC 25031</strain>
    </source>
</reference>
<evidence type="ECO:0000313" key="2">
    <source>
        <dbReference type="Proteomes" id="UP000826212"/>
    </source>
</evidence>
<keyword evidence="1" id="KW-0808">Transferase</keyword>
<dbReference type="EC" id="6.3.4.21" evidence="1"/>
<name>A0AC61NCT8_9BACT</name>
<protein>
    <submittedName>
        <fullName evidence="1">Nicotinate phosphoribosyltransferase</fullName>
        <ecNumber evidence="1">6.3.4.21</ecNumber>
    </submittedName>
</protein>
<gene>
    <name evidence="1" type="ORF">K4L44_11865</name>
</gene>
<keyword evidence="1" id="KW-0436">Ligase</keyword>
<sequence>MNNCGLYTDFYEITMSQAFFLSGKGNSQVSFDYFYRTNPFGGGYLIFAGLSDAIELVKRFNFSEEDIAFLAEKGIDSRFLDYLRDFKFQGDIYSMKEGEIAFPRVPIMRIEGNIIECQLIETLLLNILNYESLIATKTFRITQAARGRNIIDFGIRRAHGTGAVQASKAAIIGGAVATSNVYAAKRYNLEVSGTMAHSWVQSFQDEYEAFKVFSDIHPDNCILLVDTYNTLRSGLPNAIKLANELKAQGRKIKGIRLDSGDLSYLSRKARKMLDDAGHQDIIITASNQLNEHVIKSLLEQDARIDAFGVGTEMITGKPDSSLDGVYKLAECDGISRMKVSENIEKVTLPGAKKVVRYYDHDGMFYRDAIVKRSEKVEDIKEIFHPSVDYKKTTVEALQSEELQKHVMSKGEILIDLPSAKESHEYLMERSKQLPSEHYRFISPHIYKVGLSLKLKQERDNFLNNL</sequence>
<evidence type="ECO:0000313" key="1">
    <source>
        <dbReference type="EMBL" id="QZE13281.1"/>
    </source>
</evidence>
<proteinExistence type="predicted"/>